<evidence type="ECO:0000256" key="4">
    <source>
        <dbReference type="ARBA" id="ARBA00022691"/>
    </source>
</evidence>
<dbReference type="SUPFAM" id="SSF53335">
    <property type="entry name" value="S-adenosyl-L-methionine-dependent methyltransferases"/>
    <property type="match status" value="1"/>
</dbReference>
<keyword evidence="4 7" id="KW-0949">S-adenosyl-L-methionine</keyword>
<dbReference type="GO" id="GO:0035242">
    <property type="term" value="F:protein-arginine omega-N asymmetric methyltransferase activity"/>
    <property type="evidence" value="ECO:0007669"/>
    <property type="project" value="UniProtKB-EC"/>
</dbReference>
<dbReference type="InterPro" id="IPR036236">
    <property type="entry name" value="Znf_C2H2_sf"/>
</dbReference>
<evidence type="ECO:0000313" key="10">
    <source>
        <dbReference type="Proteomes" id="UP000799779"/>
    </source>
</evidence>
<evidence type="ECO:0000259" key="8">
    <source>
        <dbReference type="Pfam" id="PF22528"/>
    </source>
</evidence>
<dbReference type="CDD" id="cd02440">
    <property type="entry name" value="AdoMet_MTases"/>
    <property type="match status" value="1"/>
</dbReference>
<gene>
    <name evidence="9" type="ORF">P154DRAFT_79027</name>
</gene>
<feature type="non-terminal residue" evidence="9">
    <location>
        <position position="1"/>
    </location>
</feature>
<name>A0A6A5X0Y6_9PLEO</name>
<feature type="domain" description="Protein arginine N-methyltransferase" evidence="8">
    <location>
        <begin position="304"/>
        <end position="487"/>
    </location>
</feature>
<proteinExistence type="predicted"/>
<dbReference type="EMBL" id="ML977571">
    <property type="protein sequence ID" value="KAF2003616.1"/>
    <property type="molecule type" value="Genomic_DNA"/>
</dbReference>
<dbReference type="PANTHER" id="PTHR11006">
    <property type="entry name" value="PROTEIN ARGININE N-METHYLTRANSFERASE"/>
    <property type="match status" value="1"/>
</dbReference>
<dbReference type="GO" id="GO:0032259">
    <property type="term" value="P:methylation"/>
    <property type="evidence" value="ECO:0007669"/>
    <property type="project" value="UniProtKB-KW"/>
</dbReference>
<dbReference type="OrthoDB" id="7848332at2759"/>
<dbReference type="AlphaFoldDB" id="A0A6A5X0Y6"/>
<dbReference type="InterPro" id="IPR055135">
    <property type="entry name" value="PRMT_dom"/>
</dbReference>
<dbReference type="Gene3D" id="3.40.50.150">
    <property type="entry name" value="Vaccinia Virus protein VP39"/>
    <property type="match status" value="1"/>
</dbReference>
<dbReference type="PROSITE" id="PS51678">
    <property type="entry name" value="SAM_MT_PRMT"/>
    <property type="match status" value="1"/>
</dbReference>
<reference evidence="9" key="1">
    <citation type="journal article" date="2020" name="Stud. Mycol.">
        <title>101 Dothideomycetes genomes: a test case for predicting lifestyles and emergence of pathogens.</title>
        <authorList>
            <person name="Haridas S."/>
            <person name="Albert R."/>
            <person name="Binder M."/>
            <person name="Bloem J."/>
            <person name="Labutti K."/>
            <person name="Salamov A."/>
            <person name="Andreopoulos B."/>
            <person name="Baker S."/>
            <person name="Barry K."/>
            <person name="Bills G."/>
            <person name="Bluhm B."/>
            <person name="Cannon C."/>
            <person name="Castanera R."/>
            <person name="Culley D."/>
            <person name="Daum C."/>
            <person name="Ezra D."/>
            <person name="Gonzalez J."/>
            <person name="Henrissat B."/>
            <person name="Kuo A."/>
            <person name="Liang C."/>
            <person name="Lipzen A."/>
            <person name="Lutzoni F."/>
            <person name="Magnuson J."/>
            <person name="Mondo S."/>
            <person name="Nolan M."/>
            <person name="Ohm R."/>
            <person name="Pangilinan J."/>
            <person name="Park H.-J."/>
            <person name="Ramirez L."/>
            <person name="Alfaro M."/>
            <person name="Sun H."/>
            <person name="Tritt A."/>
            <person name="Yoshinaga Y."/>
            <person name="Zwiers L.-H."/>
            <person name="Turgeon B."/>
            <person name="Goodwin S."/>
            <person name="Spatafora J."/>
            <person name="Crous P."/>
            <person name="Grigoriev I."/>
        </authorList>
    </citation>
    <scope>NUCLEOTIDE SEQUENCE</scope>
    <source>
        <strain evidence="9">CBS 123094</strain>
    </source>
</reference>
<keyword evidence="10" id="KW-1185">Reference proteome</keyword>
<dbReference type="GO" id="GO:0042054">
    <property type="term" value="F:histone methyltransferase activity"/>
    <property type="evidence" value="ECO:0007669"/>
    <property type="project" value="TreeGrafter"/>
</dbReference>
<evidence type="ECO:0000256" key="3">
    <source>
        <dbReference type="ARBA" id="ARBA00022679"/>
    </source>
</evidence>
<protein>
    <recommendedName>
        <fullName evidence="1">type I protein arginine methyltransferase</fullName>
        <ecNumber evidence="1">2.1.1.319</ecNumber>
    </recommendedName>
</protein>
<sequence>MSDVDSNASSAGSILEAPSDSESSTFKCLFCDSEWQDVAEMFGHVEKEHRFPITRTIKEVGSKDELAVIKLVNYLRKECEKGTDASGLKVKSEDLEHDALLMPTLLDDPLLHELGDFMPDFDEEHKPIDYEEFEAKRGVTEGLEKLDLDSDRDERYFESYKGSGIHREMIEDRVRTEGYRDAVEKHADLFKGKTVLDVGCGSGILSLFCARAGAAKVFAVDNSDIAKKAKENIAKNGYENKITVIQGRIEDFNTERQIGKDKVDIIISEWMGYGLLFEGMLDSVLRARDLYLKPDGLLFPSYCTMLVAPIADRQWVAESNGEKFWKDVYGFDFSAMNSNNINEKEVAILGVPSKALCGSPSVFYTIDIPKVAVKDLDFTSSFSTTIDRDVESLDAFAIWFDTFFLPPGPAPDLSAADALKWGKNGEKGLAFSTGPFGTATHWHQAVLLLKKEECGGSLKAGTTIDGTVRYNKQKRDVRGIDVDITWKDGVGVTWKVSRTI</sequence>
<evidence type="ECO:0000256" key="6">
    <source>
        <dbReference type="ARBA" id="ARBA00049303"/>
    </source>
</evidence>
<keyword evidence="3 7" id="KW-0808">Transferase</keyword>
<dbReference type="PANTHER" id="PTHR11006:SF123">
    <property type="entry name" value="RIBOSOMAL PROTEIN ARGININE N-METHYLTRANSFERASE RMT3"/>
    <property type="match status" value="1"/>
</dbReference>
<dbReference type="FunFam" id="3.40.50.150:FF:000003">
    <property type="entry name" value="Blast:Protein arginine N-methyltransferase 1"/>
    <property type="match status" value="1"/>
</dbReference>
<evidence type="ECO:0000256" key="1">
    <source>
        <dbReference type="ARBA" id="ARBA00011925"/>
    </source>
</evidence>
<accession>A0A6A5X0Y6</accession>
<dbReference type="InterPro" id="IPR029063">
    <property type="entry name" value="SAM-dependent_MTases_sf"/>
</dbReference>
<dbReference type="InterPro" id="IPR025799">
    <property type="entry name" value="Arg_MeTrfase"/>
</dbReference>
<dbReference type="Proteomes" id="UP000799779">
    <property type="component" value="Unassembled WGS sequence"/>
</dbReference>
<evidence type="ECO:0000256" key="5">
    <source>
        <dbReference type="ARBA" id="ARBA00047384"/>
    </source>
</evidence>
<evidence type="ECO:0000256" key="2">
    <source>
        <dbReference type="ARBA" id="ARBA00022603"/>
    </source>
</evidence>
<dbReference type="Pfam" id="PF22528">
    <property type="entry name" value="PRMT_C"/>
    <property type="match status" value="1"/>
</dbReference>
<keyword evidence="2 7" id="KW-0489">Methyltransferase</keyword>
<evidence type="ECO:0000256" key="7">
    <source>
        <dbReference type="PROSITE-ProRule" id="PRU01015"/>
    </source>
</evidence>
<comment type="catalytic activity">
    <reaction evidence="5">
        <text>L-arginyl-[protein] + 2 S-adenosyl-L-methionine = N(omega),N(omega)-dimethyl-L-arginyl-[protein] + 2 S-adenosyl-L-homocysteine + 2 H(+)</text>
        <dbReference type="Rhea" id="RHEA:48096"/>
        <dbReference type="Rhea" id="RHEA-COMP:10532"/>
        <dbReference type="Rhea" id="RHEA-COMP:11991"/>
        <dbReference type="ChEBI" id="CHEBI:15378"/>
        <dbReference type="ChEBI" id="CHEBI:29965"/>
        <dbReference type="ChEBI" id="CHEBI:57856"/>
        <dbReference type="ChEBI" id="CHEBI:59789"/>
        <dbReference type="ChEBI" id="CHEBI:61897"/>
        <dbReference type="EC" id="2.1.1.319"/>
    </reaction>
    <physiologicalReaction direction="left-to-right" evidence="5">
        <dbReference type="Rhea" id="RHEA:48097"/>
    </physiologicalReaction>
</comment>
<dbReference type="Gene3D" id="2.70.160.11">
    <property type="entry name" value="Hnrnp arginine n-methyltransferase1"/>
    <property type="match status" value="1"/>
</dbReference>
<dbReference type="Pfam" id="PF06325">
    <property type="entry name" value="PrmA"/>
    <property type="match status" value="1"/>
</dbReference>
<organism evidence="9 10">
    <name type="scientific">Amniculicola lignicola CBS 123094</name>
    <dbReference type="NCBI Taxonomy" id="1392246"/>
    <lineage>
        <taxon>Eukaryota</taxon>
        <taxon>Fungi</taxon>
        <taxon>Dikarya</taxon>
        <taxon>Ascomycota</taxon>
        <taxon>Pezizomycotina</taxon>
        <taxon>Dothideomycetes</taxon>
        <taxon>Pleosporomycetidae</taxon>
        <taxon>Pleosporales</taxon>
        <taxon>Amniculicolaceae</taxon>
        <taxon>Amniculicola</taxon>
    </lineage>
</organism>
<dbReference type="GO" id="GO:0005634">
    <property type="term" value="C:nucleus"/>
    <property type="evidence" value="ECO:0007669"/>
    <property type="project" value="TreeGrafter"/>
</dbReference>
<evidence type="ECO:0000313" key="9">
    <source>
        <dbReference type="EMBL" id="KAF2003616.1"/>
    </source>
</evidence>
<dbReference type="EC" id="2.1.1.319" evidence="1"/>
<dbReference type="SUPFAM" id="SSF57667">
    <property type="entry name" value="beta-beta-alpha zinc fingers"/>
    <property type="match status" value="1"/>
</dbReference>
<comment type="catalytic activity">
    <reaction evidence="6">
        <text>L-arginyl-[protein] + S-adenosyl-L-methionine = N(omega)-methyl-L-arginyl-[protein] + S-adenosyl-L-homocysteine + H(+)</text>
        <dbReference type="Rhea" id="RHEA:48100"/>
        <dbReference type="Rhea" id="RHEA-COMP:10532"/>
        <dbReference type="Rhea" id="RHEA-COMP:11990"/>
        <dbReference type="ChEBI" id="CHEBI:15378"/>
        <dbReference type="ChEBI" id="CHEBI:29965"/>
        <dbReference type="ChEBI" id="CHEBI:57856"/>
        <dbReference type="ChEBI" id="CHEBI:59789"/>
        <dbReference type="ChEBI" id="CHEBI:65280"/>
    </reaction>
    <physiologicalReaction direction="left-to-right" evidence="6">
        <dbReference type="Rhea" id="RHEA:48101"/>
    </physiologicalReaction>
</comment>